<organism evidence="1 2">
    <name type="scientific">Laccaria amethystina LaAM-08-1</name>
    <dbReference type="NCBI Taxonomy" id="1095629"/>
    <lineage>
        <taxon>Eukaryota</taxon>
        <taxon>Fungi</taxon>
        <taxon>Dikarya</taxon>
        <taxon>Basidiomycota</taxon>
        <taxon>Agaricomycotina</taxon>
        <taxon>Agaricomycetes</taxon>
        <taxon>Agaricomycetidae</taxon>
        <taxon>Agaricales</taxon>
        <taxon>Agaricineae</taxon>
        <taxon>Hydnangiaceae</taxon>
        <taxon>Laccaria</taxon>
    </lineage>
</organism>
<reference evidence="2" key="2">
    <citation type="submission" date="2015-01" db="EMBL/GenBank/DDBJ databases">
        <title>Evolutionary Origins and Diversification of the Mycorrhizal Mutualists.</title>
        <authorList>
            <consortium name="DOE Joint Genome Institute"/>
            <consortium name="Mycorrhizal Genomics Consortium"/>
            <person name="Kohler A."/>
            <person name="Kuo A."/>
            <person name="Nagy L.G."/>
            <person name="Floudas D."/>
            <person name="Copeland A."/>
            <person name="Barry K.W."/>
            <person name="Cichocki N."/>
            <person name="Veneault-Fourrey C."/>
            <person name="LaButti K."/>
            <person name="Lindquist E.A."/>
            <person name="Lipzen A."/>
            <person name="Lundell T."/>
            <person name="Morin E."/>
            <person name="Murat C."/>
            <person name="Riley R."/>
            <person name="Ohm R."/>
            <person name="Sun H."/>
            <person name="Tunlid A."/>
            <person name="Henrissat B."/>
            <person name="Grigoriev I.V."/>
            <person name="Hibbett D.S."/>
            <person name="Martin F."/>
        </authorList>
    </citation>
    <scope>NUCLEOTIDE SEQUENCE [LARGE SCALE GENOMIC DNA]</scope>
    <source>
        <strain evidence="2">LaAM-08-1</strain>
    </source>
</reference>
<protein>
    <submittedName>
        <fullName evidence="1">Uncharacterized protein</fullName>
    </submittedName>
</protein>
<dbReference type="Proteomes" id="UP000054477">
    <property type="component" value="Unassembled WGS sequence"/>
</dbReference>
<name>A0A0C9WQW3_9AGAR</name>
<evidence type="ECO:0000313" key="1">
    <source>
        <dbReference type="EMBL" id="KIK00790.1"/>
    </source>
</evidence>
<gene>
    <name evidence="1" type="ORF">K443DRAFT_99756</name>
</gene>
<evidence type="ECO:0000313" key="2">
    <source>
        <dbReference type="Proteomes" id="UP000054477"/>
    </source>
</evidence>
<keyword evidence="2" id="KW-1185">Reference proteome</keyword>
<dbReference type="AlphaFoldDB" id="A0A0C9WQW3"/>
<dbReference type="EMBL" id="KN838618">
    <property type="protein sequence ID" value="KIK00790.1"/>
    <property type="molecule type" value="Genomic_DNA"/>
</dbReference>
<dbReference type="HOGENOM" id="CLU_2979472_0_0_1"/>
<sequence>MSYPSLSSLSICELSLDMTLSTPLPSSLVHERLPLRMVPHKSDVLCASLIGVSSVCNS</sequence>
<proteinExistence type="predicted"/>
<reference evidence="1 2" key="1">
    <citation type="submission" date="2014-04" db="EMBL/GenBank/DDBJ databases">
        <authorList>
            <consortium name="DOE Joint Genome Institute"/>
            <person name="Kuo A."/>
            <person name="Kohler A."/>
            <person name="Nagy L.G."/>
            <person name="Floudas D."/>
            <person name="Copeland A."/>
            <person name="Barry K.W."/>
            <person name="Cichocki N."/>
            <person name="Veneault-Fourrey C."/>
            <person name="LaButti K."/>
            <person name="Lindquist E.A."/>
            <person name="Lipzen A."/>
            <person name="Lundell T."/>
            <person name="Morin E."/>
            <person name="Murat C."/>
            <person name="Sun H."/>
            <person name="Tunlid A."/>
            <person name="Henrissat B."/>
            <person name="Grigoriev I.V."/>
            <person name="Hibbett D.S."/>
            <person name="Martin F."/>
            <person name="Nordberg H.P."/>
            <person name="Cantor M.N."/>
            <person name="Hua S.X."/>
        </authorList>
    </citation>
    <scope>NUCLEOTIDE SEQUENCE [LARGE SCALE GENOMIC DNA]</scope>
    <source>
        <strain evidence="1 2">LaAM-08-1</strain>
    </source>
</reference>
<accession>A0A0C9WQW3</accession>